<dbReference type="Gene3D" id="3.30.565.10">
    <property type="entry name" value="Histidine kinase-like ATPase, C-terminal domain"/>
    <property type="match status" value="1"/>
</dbReference>
<protein>
    <recommendedName>
        <fullName evidence="3">histidine kinase</fullName>
        <ecNumber evidence="3">2.7.13.3</ecNumber>
    </recommendedName>
</protein>
<dbReference type="SMART" id="SM00387">
    <property type="entry name" value="HATPase_c"/>
    <property type="match status" value="1"/>
</dbReference>
<dbReference type="SMART" id="SM00388">
    <property type="entry name" value="HisKA"/>
    <property type="match status" value="1"/>
</dbReference>
<evidence type="ECO:0000256" key="8">
    <source>
        <dbReference type="ARBA" id="ARBA00022989"/>
    </source>
</evidence>
<feature type="transmembrane region" description="Helical" evidence="11">
    <location>
        <begin position="151"/>
        <end position="173"/>
    </location>
</feature>
<gene>
    <name evidence="14" type="ORF">ANBU17_08340</name>
</gene>
<proteinExistence type="predicted"/>
<evidence type="ECO:0000256" key="11">
    <source>
        <dbReference type="SAM" id="Phobius"/>
    </source>
</evidence>
<dbReference type="InterPro" id="IPR003594">
    <property type="entry name" value="HATPase_dom"/>
</dbReference>
<dbReference type="PANTHER" id="PTHR45528">
    <property type="entry name" value="SENSOR HISTIDINE KINASE CPXA"/>
    <property type="match status" value="1"/>
</dbReference>
<evidence type="ECO:0000313" key="14">
    <source>
        <dbReference type="EMBL" id="GFO84487.1"/>
    </source>
</evidence>
<keyword evidence="8 11" id="KW-1133">Transmembrane helix</keyword>
<feature type="domain" description="Histidine kinase" evidence="12">
    <location>
        <begin position="241"/>
        <end position="454"/>
    </location>
</feature>
<reference evidence="14" key="1">
    <citation type="submission" date="2020-06" db="EMBL/GenBank/DDBJ databases">
        <title>Characterization of fructooligosaccharide metabolism and fructooligosaccharide-degrading enzymes in human commensal butyrate producers.</title>
        <authorList>
            <person name="Tanno H."/>
            <person name="Fujii T."/>
            <person name="Hirano K."/>
            <person name="Maeno S."/>
            <person name="Tonozuka T."/>
            <person name="Sakamoto M."/>
            <person name="Ohkuma M."/>
            <person name="Tochio T."/>
            <person name="Endo A."/>
        </authorList>
    </citation>
    <scope>NUCLEOTIDE SEQUENCE</scope>
    <source>
        <strain evidence="14">JCM 17466</strain>
    </source>
</reference>
<evidence type="ECO:0000256" key="10">
    <source>
        <dbReference type="ARBA" id="ARBA00023136"/>
    </source>
</evidence>
<dbReference type="InterPro" id="IPR036890">
    <property type="entry name" value="HATPase_C_sf"/>
</dbReference>
<dbReference type="InterPro" id="IPR050398">
    <property type="entry name" value="HssS/ArlS-like"/>
</dbReference>
<feature type="domain" description="HAMP" evidence="13">
    <location>
        <begin position="174"/>
        <end position="226"/>
    </location>
</feature>
<evidence type="ECO:0000256" key="2">
    <source>
        <dbReference type="ARBA" id="ARBA00004141"/>
    </source>
</evidence>
<dbReference type="Pfam" id="PF02518">
    <property type="entry name" value="HATPase_c"/>
    <property type="match status" value="1"/>
</dbReference>
<evidence type="ECO:0000256" key="7">
    <source>
        <dbReference type="ARBA" id="ARBA00022777"/>
    </source>
</evidence>
<dbReference type="EMBL" id="BLYI01000023">
    <property type="protein sequence ID" value="GFO84487.1"/>
    <property type="molecule type" value="Genomic_DNA"/>
</dbReference>
<dbReference type="PROSITE" id="PS50885">
    <property type="entry name" value="HAMP"/>
    <property type="match status" value="1"/>
</dbReference>
<dbReference type="RefSeq" id="WP_201310220.1">
    <property type="nucleotide sequence ID" value="NZ_BLYI01000023.1"/>
</dbReference>
<dbReference type="SUPFAM" id="SSF47384">
    <property type="entry name" value="Homodimeric domain of signal transducing histidine kinase"/>
    <property type="match status" value="1"/>
</dbReference>
<evidence type="ECO:0000256" key="5">
    <source>
        <dbReference type="ARBA" id="ARBA00022679"/>
    </source>
</evidence>
<evidence type="ECO:0000256" key="9">
    <source>
        <dbReference type="ARBA" id="ARBA00023012"/>
    </source>
</evidence>
<dbReference type="InterPro" id="IPR005467">
    <property type="entry name" value="His_kinase_dom"/>
</dbReference>
<keyword evidence="5" id="KW-0808">Transferase</keyword>
<evidence type="ECO:0000256" key="6">
    <source>
        <dbReference type="ARBA" id="ARBA00022692"/>
    </source>
</evidence>
<dbReference type="Gene3D" id="1.10.287.130">
    <property type="match status" value="1"/>
</dbReference>
<evidence type="ECO:0000259" key="13">
    <source>
        <dbReference type="PROSITE" id="PS50885"/>
    </source>
</evidence>
<sequence>MGMKKSHTVKALFHRFALSLVVLLGVAILVPILLQTTAVNMGIATRANQSELQVREIIPTLTVAPDVTKVVLPQGCRYLILDKNFNELYSNMAADEKEDALSYAKGEYINQGSKRQYVLVVRDNELCVLQYFIGSQFTVSWLPDFFPSPDTLMLVLIVVNSLLVITLLTARFAKIFRKQLRPLMEATKEISEQNLDFDVGHSNIKEFEDVLCSFSSMKDNLKSSLEKQWNAEKLQREQIAALAHDLKTPLTVIQGNADLISETELNKEQRLYVEYISSSSEQMRLYIRTLIDISRAATGYQLHMEDIDLPAYVEQLRGQIDALCQTKKIGLQVEIEHLPAVLPADKLLLERAIMNIVNNALDYSPQDSPILISMTGDKGSLTISVTDAGPGFSQEDLLHAEEQFYMADRSRSSNLHFGMGLFITKSIVQQHGGQLILSNSEKTGGAQVTISIPY</sequence>
<evidence type="ECO:0000259" key="12">
    <source>
        <dbReference type="PROSITE" id="PS50109"/>
    </source>
</evidence>
<comment type="catalytic activity">
    <reaction evidence="1">
        <text>ATP + protein L-histidine = ADP + protein N-phospho-L-histidine.</text>
        <dbReference type="EC" id="2.7.13.3"/>
    </reaction>
</comment>
<keyword evidence="6 11" id="KW-0812">Transmembrane</keyword>
<dbReference type="SUPFAM" id="SSF55874">
    <property type="entry name" value="ATPase domain of HSP90 chaperone/DNA topoisomerase II/histidine kinase"/>
    <property type="match status" value="1"/>
</dbReference>
<dbReference type="Proteomes" id="UP000613208">
    <property type="component" value="Unassembled WGS sequence"/>
</dbReference>
<dbReference type="InterPro" id="IPR036097">
    <property type="entry name" value="HisK_dim/P_sf"/>
</dbReference>
<evidence type="ECO:0000256" key="1">
    <source>
        <dbReference type="ARBA" id="ARBA00000085"/>
    </source>
</evidence>
<accession>A0A916VCV8</accession>
<keyword evidence="4" id="KW-0597">Phosphoprotein</keyword>
<dbReference type="InterPro" id="IPR008358">
    <property type="entry name" value="Sig_transdc_His_kin/Pase_MprB"/>
</dbReference>
<comment type="subcellular location">
    <subcellularLocation>
        <location evidence="2">Membrane</location>
        <topology evidence="2">Multi-pass membrane protein</topology>
    </subcellularLocation>
</comment>
<dbReference type="PRINTS" id="PR01780">
    <property type="entry name" value="LANTIREGPROT"/>
</dbReference>
<keyword evidence="10 11" id="KW-0472">Membrane</keyword>
<dbReference type="AlphaFoldDB" id="A0A916VCV8"/>
<keyword evidence="7 14" id="KW-0418">Kinase</keyword>
<dbReference type="InterPro" id="IPR003661">
    <property type="entry name" value="HisK_dim/P_dom"/>
</dbReference>
<dbReference type="EC" id="2.7.13.3" evidence="3"/>
<evidence type="ECO:0000313" key="15">
    <source>
        <dbReference type="Proteomes" id="UP000613208"/>
    </source>
</evidence>
<dbReference type="InterPro" id="IPR003660">
    <property type="entry name" value="HAMP_dom"/>
</dbReference>
<organism evidence="14 15">
    <name type="scientific">Anaerostipes butyraticus</name>
    <dbReference type="NCBI Taxonomy" id="645466"/>
    <lineage>
        <taxon>Bacteria</taxon>
        <taxon>Bacillati</taxon>
        <taxon>Bacillota</taxon>
        <taxon>Clostridia</taxon>
        <taxon>Lachnospirales</taxon>
        <taxon>Lachnospiraceae</taxon>
        <taxon>Anaerostipes</taxon>
    </lineage>
</organism>
<dbReference type="PROSITE" id="PS50109">
    <property type="entry name" value="HIS_KIN"/>
    <property type="match status" value="1"/>
</dbReference>
<dbReference type="Pfam" id="PF00512">
    <property type="entry name" value="HisKA"/>
    <property type="match status" value="1"/>
</dbReference>
<evidence type="ECO:0000256" key="3">
    <source>
        <dbReference type="ARBA" id="ARBA00012438"/>
    </source>
</evidence>
<dbReference type="PANTHER" id="PTHR45528:SF8">
    <property type="entry name" value="HISTIDINE KINASE"/>
    <property type="match status" value="1"/>
</dbReference>
<keyword evidence="15" id="KW-1185">Reference proteome</keyword>
<comment type="caution">
    <text evidence="14">The sequence shown here is derived from an EMBL/GenBank/DDBJ whole genome shotgun (WGS) entry which is preliminary data.</text>
</comment>
<dbReference type="CDD" id="cd00082">
    <property type="entry name" value="HisKA"/>
    <property type="match status" value="1"/>
</dbReference>
<dbReference type="GO" id="GO:0000155">
    <property type="term" value="F:phosphorelay sensor kinase activity"/>
    <property type="evidence" value="ECO:0007669"/>
    <property type="project" value="InterPro"/>
</dbReference>
<name>A0A916VCV8_9FIRM</name>
<dbReference type="GO" id="GO:0005886">
    <property type="term" value="C:plasma membrane"/>
    <property type="evidence" value="ECO:0007669"/>
    <property type="project" value="TreeGrafter"/>
</dbReference>
<feature type="transmembrane region" description="Helical" evidence="11">
    <location>
        <begin position="12"/>
        <end position="34"/>
    </location>
</feature>
<keyword evidence="9" id="KW-0902">Two-component regulatory system</keyword>
<evidence type="ECO:0000256" key="4">
    <source>
        <dbReference type="ARBA" id="ARBA00022553"/>
    </source>
</evidence>
<dbReference type="Gene3D" id="6.10.340.10">
    <property type="match status" value="1"/>
</dbReference>